<evidence type="ECO:0000256" key="1">
    <source>
        <dbReference type="RuleBase" id="RU004508"/>
    </source>
</evidence>
<dbReference type="Gene3D" id="3.90.1150.10">
    <property type="entry name" value="Aspartate Aminotransferase, domain 1"/>
    <property type="match status" value="1"/>
</dbReference>
<dbReference type="Pfam" id="PF01041">
    <property type="entry name" value="DegT_DnrJ_EryC1"/>
    <property type="match status" value="2"/>
</dbReference>
<dbReference type="SUPFAM" id="SSF53383">
    <property type="entry name" value="PLP-dependent transferases"/>
    <property type="match status" value="1"/>
</dbReference>
<dbReference type="PANTHER" id="PTHR30244">
    <property type="entry name" value="TRANSAMINASE"/>
    <property type="match status" value="1"/>
</dbReference>
<sequence length="308" mass="34879">VDIDPKTLHYSARSLGALCRKDKAVKAVIIQNTLGFPVDIQSFKRVCRSRSLILIEDLAHSAGGTYKGKKSVGTIGDMVILSFSQDKIIDGISGGALVIRNRKFIPSQSPHLPEPSPSQQFKDRLYPFFTALIRKSYTWGLGKILHRALRVTSLLSLPVQRRFRPHSLPSWYAGLIFSSLSQNSESVSHRRQIARIYIDTLDSRLQLNVSGAQLMRATFVRFPIFVKNRQKLIDYLRLNGVYVSDIWYDAPISPKKYLAFTSYRHNCPSAEKVAENILNLPTHRFISTADAQEISHIINAWSKSQPRK</sequence>
<organism evidence="2 3">
    <name type="scientific">Candidatus Gottesmanbacteria bacterium RBG_16_43_7</name>
    <dbReference type="NCBI Taxonomy" id="1798373"/>
    <lineage>
        <taxon>Bacteria</taxon>
        <taxon>Candidatus Gottesmaniibacteriota</taxon>
    </lineage>
</organism>
<dbReference type="Gene3D" id="3.40.640.10">
    <property type="entry name" value="Type I PLP-dependent aspartate aminotransferase-like (Major domain)"/>
    <property type="match status" value="1"/>
</dbReference>
<comment type="similarity">
    <text evidence="1">Belongs to the DegT/DnrJ/EryC1 family.</text>
</comment>
<dbReference type="InterPro" id="IPR015421">
    <property type="entry name" value="PyrdxlP-dep_Trfase_major"/>
</dbReference>
<evidence type="ECO:0000313" key="3">
    <source>
        <dbReference type="Proteomes" id="UP000176854"/>
    </source>
</evidence>
<dbReference type="GO" id="GO:0030170">
    <property type="term" value="F:pyridoxal phosphate binding"/>
    <property type="evidence" value="ECO:0007669"/>
    <property type="project" value="TreeGrafter"/>
</dbReference>
<feature type="non-terminal residue" evidence="2">
    <location>
        <position position="1"/>
    </location>
</feature>
<dbReference type="InterPro" id="IPR015424">
    <property type="entry name" value="PyrdxlP-dep_Trfase"/>
</dbReference>
<accession>A0A1F5Z821</accession>
<dbReference type="GO" id="GO:0008483">
    <property type="term" value="F:transaminase activity"/>
    <property type="evidence" value="ECO:0007669"/>
    <property type="project" value="TreeGrafter"/>
</dbReference>
<evidence type="ECO:0008006" key="4">
    <source>
        <dbReference type="Google" id="ProtNLM"/>
    </source>
</evidence>
<dbReference type="InterPro" id="IPR000653">
    <property type="entry name" value="DegT/StrS_aminotransferase"/>
</dbReference>
<dbReference type="Proteomes" id="UP000176854">
    <property type="component" value="Unassembled WGS sequence"/>
</dbReference>
<keyword evidence="1" id="KW-0663">Pyridoxal phosphate</keyword>
<dbReference type="EMBL" id="MFJC01000060">
    <property type="protein sequence ID" value="OGG08576.1"/>
    <property type="molecule type" value="Genomic_DNA"/>
</dbReference>
<dbReference type="STRING" id="1798373.A2154_00475"/>
<evidence type="ECO:0000313" key="2">
    <source>
        <dbReference type="EMBL" id="OGG08576.1"/>
    </source>
</evidence>
<dbReference type="GO" id="GO:0000271">
    <property type="term" value="P:polysaccharide biosynthetic process"/>
    <property type="evidence" value="ECO:0007669"/>
    <property type="project" value="TreeGrafter"/>
</dbReference>
<name>A0A1F5Z821_9BACT</name>
<dbReference type="PANTHER" id="PTHR30244:SF34">
    <property type="entry name" value="DTDP-4-AMINO-4,6-DIDEOXYGALACTOSE TRANSAMINASE"/>
    <property type="match status" value="1"/>
</dbReference>
<proteinExistence type="inferred from homology"/>
<gene>
    <name evidence="2" type="ORF">A2154_00475</name>
</gene>
<dbReference type="InterPro" id="IPR015422">
    <property type="entry name" value="PyrdxlP-dep_Trfase_small"/>
</dbReference>
<reference evidence="2 3" key="1">
    <citation type="journal article" date="2016" name="Nat. Commun.">
        <title>Thousands of microbial genomes shed light on interconnected biogeochemical processes in an aquifer system.</title>
        <authorList>
            <person name="Anantharaman K."/>
            <person name="Brown C.T."/>
            <person name="Hug L.A."/>
            <person name="Sharon I."/>
            <person name="Castelle C.J."/>
            <person name="Probst A.J."/>
            <person name="Thomas B.C."/>
            <person name="Singh A."/>
            <person name="Wilkins M.J."/>
            <person name="Karaoz U."/>
            <person name="Brodie E.L."/>
            <person name="Williams K.H."/>
            <person name="Hubbard S.S."/>
            <person name="Banfield J.F."/>
        </authorList>
    </citation>
    <scope>NUCLEOTIDE SEQUENCE [LARGE SCALE GENOMIC DNA]</scope>
</reference>
<comment type="caution">
    <text evidence="2">The sequence shown here is derived from an EMBL/GenBank/DDBJ whole genome shotgun (WGS) entry which is preliminary data.</text>
</comment>
<dbReference type="AlphaFoldDB" id="A0A1F5Z821"/>
<protein>
    <recommendedName>
        <fullName evidence="4">DegT/DnrJ/EryC1/StrS aminotransferase</fullName>
    </recommendedName>
</protein>